<feature type="compositionally biased region" description="Low complexity" evidence="11">
    <location>
        <begin position="12"/>
        <end position="23"/>
    </location>
</feature>
<dbReference type="FunFam" id="3.40.50.300:FF:000130">
    <property type="entry name" value="Chromodomain-helicase-DNA-binding protein 2 isoform 1"/>
    <property type="match status" value="1"/>
</dbReference>
<dbReference type="Proteomes" id="UP000472262">
    <property type="component" value="Unassembled WGS sequence"/>
</dbReference>
<accession>A0A672MC49</accession>
<dbReference type="SUPFAM" id="SSF52540">
    <property type="entry name" value="P-loop containing nucleoside triphosphate hydrolases"/>
    <property type="match status" value="2"/>
</dbReference>
<dbReference type="Gene3D" id="1.10.10.60">
    <property type="entry name" value="Homeodomain-like"/>
    <property type="match status" value="1"/>
</dbReference>
<evidence type="ECO:0000256" key="11">
    <source>
        <dbReference type="SAM" id="MobiDB-lite"/>
    </source>
</evidence>
<evidence type="ECO:0000256" key="4">
    <source>
        <dbReference type="ARBA" id="ARBA00022801"/>
    </source>
</evidence>
<reference evidence="15" key="2">
    <citation type="submission" date="2025-09" db="UniProtKB">
        <authorList>
            <consortium name="Ensembl"/>
        </authorList>
    </citation>
    <scope>IDENTIFICATION</scope>
</reference>
<comment type="subcellular location">
    <subcellularLocation>
        <location evidence="1">Nucleus</location>
    </subcellularLocation>
</comment>
<feature type="compositionally biased region" description="Basic and acidic residues" evidence="11">
    <location>
        <begin position="1190"/>
        <end position="1207"/>
    </location>
</feature>
<dbReference type="Pfam" id="PF13907">
    <property type="entry name" value="CHD1-like_C"/>
    <property type="match status" value="1"/>
</dbReference>
<dbReference type="GO" id="GO:0000785">
    <property type="term" value="C:chromatin"/>
    <property type="evidence" value="ECO:0007669"/>
    <property type="project" value="TreeGrafter"/>
</dbReference>
<evidence type="ECO:0000256" key="2">
    <source>
        <dbReference type="ARBA" id="ARBA00022737"/>
    </source>
</evidence>
<evidence type="ECO:0000256" key="1">
    <source>
        <dbReference type="ARBA" id="ARBA00004123"/>
    </source>
</evidence>
<gene>
    <name evidence="15" type="primary">chd2</name>
</gene>
<feature type="compositionally biased region" description="Basic and acidic residues" evidence="11">
    <location>
        <begin position="1218"/>
        <end position="1244"/>
    </location>
</feature>
<reference evidence="15" key="1">
    <citation type="submission" date="2025-08" db="UniProtKB">
        <authorList>
            <consortium name="Ensembl"/>
        </authorList>
    </citation>
    <scope>IDENTIFICATION</scope>
</reference>
<dbReference type="InterPro" id="IPR000330">
    <property type="entry name" value="SNF2_N"/>
</dbReference>
<proteinExistence type="predicted"/>
<comment type="catalytic activity">
    <reaction evidence="10">
        <text>ATP + H2O = ADP + phosphate + H(+)</text>
        <dbReference type="Rhea" id="RHEA:13065"/>
        <dbReference type="ChEBI" id="CHEBI:15377"/>
        <dbReference type="ChEBI" id="CHEBI:15378"/>
        <dbReference type="ChEBI" id="CHEBI:30616"/>
        <dbReference type="ChEBI" id="CHEBI:43474"/>
        <dbReference type="ChEBI" id="CHEBI:456216"/>
    </reaction>
</comment>
<dbReference type="Pfam" id="PF00385">
    <property type="entry name" value="Chromo"/>
    <property type="match status" value="2"/>
</dbReference>
<feature type="compositionally biased region" description="Basic and acidic residues" evidence="11">
    <location>
        <begin position="1304"/>
        <end position="1314"/>
    </location>
</feature>
<dbReference type="GO" id="GO:0016887">
    <property type="term" value="F:ATP hydrolysis activity"/>
    <property type="evidence" value="ECO:0007669"/>
    <property type="project" value="TreeGrafter"/>
</dbReference>
<feature type="compositionally biased region" description="Basic and acidic residues" evidence="11">
    <location>
        <begin position="1259"/>
        <end position="1291"/>
    </location>
</feature>
<evidence type="ECO:0000256" key="6">
    <source>
        <dbReference type="ARBA" id="ARBA00023015"/>
    </source>
</evidence>
<evidence type="ECO:0000313" key="15">
    <source>
        <dbReference type="Ensembl" id="ENSSGRP00000034301.1"/>
    </source>
</evidence>
<dbReference type="PROSITE" id="PS51192">
    <property type="entry name" value="HELICASE_ATP_BIND_1"/>
    <property type="match status" value="1"/>
</dbReference>
<evidence type="ECO:0000256" key="7">
    <source>
        <dbReference type="ARBA" id="ARBA00023125"/>
    </source>
</evidence>
<dbReference type="PROSITE" id="PS51194">
    <property type="entry name" value="HELICASE_CTER"/>
    <property type="match status" value="1"/>
</dbReference>
<dbReference type="InterPro" id="IPR001650">
    <property type="entry name" value="Helicase_C-like"/>
</dbReference>
<evidence type="ECO:0000313" key="16">
    <source>
        <dbReference type="Proteomes" id="UP000472262"/>
    </source>
</evidence>
<dbReference type="InterPro" id="IPR027417">
    <property type="entry name" value="P-loop_NTPase"/>
</dbReference>
<dbReference type="SMART" id="SM00298">
    <property type="entry name" value="CHROMO"/>
    <property type="match status" value="2"/>
</dbReference>
<feature type="domain" description="Chromo" evidence="12">
    <location>
        <begin position="106"/>
        <end position="198"/>
    </location>
</feature>
<feature type="compositionally biased region" description="Basic and acidic residues" evidence="11">
    <location>
        <begin position="1025"/>
        <end position="1035"/>
    </location>
</feature>
<dbReference type="Pfam" id="PF00271">
    <property type="entry name" value="Helicase_C"/>
    <property type="match status" value="1"/>
</dbReference>
<evidence type="ECO:0000256" key="10">
    <source>
        <dbReference type="ARBA" id="ARBA00049360"/>
    </source>
</evidence>
<keyword evidence="6" id="KW-0805">Transcription regulation</keyword>
<dbReference type="SMART" id="SM00487">
    <property type="entry name" value="DEXDc"/>
    <property type="match status" value="1"/>
</dbReference>
<keyword evidence="5" id="KW-0067">ATP-binding</keyword>
<dbReference type="CDD" id="cd18666">
    <property type="entry name" value="CD1_tandem_CHD1-2_like"/>
    <property type="match status" value="1"/>
</dbReference>
<keyword evidence="16" id="KW-1185">Reference proteome</keyword>
<feature type="domain" description="Helicase C-terminal" evidence="14">
    <location>
        <begin position="622"/>
        <end position="773"/>
    </location>
</feature>
<dbReference type="InterPro" id="IPR000953">
    <property type="entry name" value="Chromo/chromo_shadow_dom"/>
</dbReference>
<dbReference type="PROSITE" id="PS00598">
    <property type="entry name" value="CHROMO_1"/>
    <property type="match status" value="2"/>
</dbReference>
<keyword evidence="9" id="KW-0539">Nucleus</keyword>
<dbReference type="GO" id="GO:0003682">
    <property type="term" value="F:chromatin binding"/>
    <property type="evidence" value="ECO:0007669"/>
    <property type="project" value="TreeGrafter"/>
</dbReference>
<feature type="compositionally biased region" description="Acidic residues" evidence="11">
    <location>
        <begin position="84"/>
        <end position="106"/>
    </location>
</feature>
<dbReference type="InterPro" id="IPR038718">
    <property type="entry name" value="SNF2-like_sf"/>
</dbReference>
<dbReference type="CDD" id="cd18793">
    <property type="entry name" value="SF2_C_SNF"/>
    <property type="match status" value="1"/>
</dbReference>
<keyword evidence="8" id="KW-0804">Transcription</keyword>
<dbReference type="GO" id="GO:0042393">
    <property type="term" value="F:histone binding"/>
    <property type="evidence" value="ECO:0007669"/>
    <property type="project" value="TreeGrafter"/>
</dbReference>
<keyword evidence="2" id="KW-0677">Repeat</keyword>
<keyword evidence="7" id="KW-0238">DNA-binding</keyword>
<feature type="compositionally biased region" description="Basic and acidic residues" evidence="11">
    <location>
        <begin position="25"/>
        <end position="35"/>
    </location>
</feature>
<dbReference type="GO" id="GO:0034728">
    <property type="term" value="P:nucleosome organization"/>
    <property type="evidence" value="ECO:0007669"/>
    <property type="project" value="TreeGrafter"/>
</dbReference>
<dbReference type="FunFam" id="2.40.50.40:FF:000014">
    <property type="entry name" value="Chromodomain-helicase-DNA-binding protein 2 isoform 1"/>
    <property type="match status" value="1"/>
</dbReference>
<dbReference type="InterPro" id="IPR014001">
    <property type="entry name" value="Helicase_ATP-bd"/>
</dbReference>
<dbReference type="SMART" id="SM00490">
    <property type="entry name" value="HELICc"/>
    <property type="match status" value="1"/>
</dbReference>
<dbReference type="PROSITE" id="PS50013">
    <property type="entry name" value="CHROMO_2"/>
    <property type="match status" value="2"/>
</dbReference>
<dbReference type="Gene3D" id="3.40.50.300">
    <property type="entry name" value="P-loop containing nucleotide triphosphate hydrolases"/>
    <property type="match status" value="1"/>
</dbReference>
<dbReference type="SUPFAM" id="SSF54160">
    <property type="entry name" value="Chromo domain-like"/>
    <property type="match status" value="2"/>
</dbReference>
<feature type="compositionally biased region" description="Basic and acidic residues" evidence="11">
    <location>
        <begin position="1325"/>
        <end position="1334"/>
    </location>
</feature>
<evidence type="ECO:0000256" key="5">
    <source>
        <dbReference type="ARBA" id="ARBA00022840"/>
    </source>
</evidence>
<dbReference type="SMART" id="SM01176">
    <property type="entry name" value="DUF4208"/>
    <property type="match status" value="1"/>
</dbReference>
<dbReference type="InterPro" id="IPR023779">
    <property type="entry name" value="Chromodomain_CS"/>
</dbReference>
<evidence type="ECO:0000259" key="14">
    <source>
        <dbReference type="PROSITE" id="PS51194"/>
    </source>
</evidence>
<sequence length="1377" mass="159225">VFIVSQHESNRSGLESGSPSESEQGSDRARSRRSESNSTSDSESHSESGSESTGSKSRQTSAQVKDKPVRKKDSLADVKKNDFETDSDDLIEMAEGAEEQQDDDSETIEKVLETKIGKKGATGASTTLYAIEENGDPGADFDPEKDEGETQFLIKWKGWSYIHSTWESVDSLTQQKVKGIKKLENFKKKNEELNAWLKKASPEDLEYYNCQQELTNDLSKQFQIVERVIAHKTSSSEPEYMCKWMGLPYAECTWEDGALIGKKFQACVDSFQNRSAYKTVPSKDCKVLKQRPRFVALKKQPSYIGDEVLQLRDYQLDGVNWLAHSWCRCNSVILADEMGLGKTIQTISFLSYLFHQHQLYGPFLLVVPLSTLTSWQREFDTWAPDMNVVVYLGDVTSRKTIRDYEWIHQQTKRIKFNALLTTYEILLKDKGVLGNINWAFLGVDEAHRLKNDDSLLYKTLIDFRSNHRLLITGTPLQNSLKELWSLLHFLMPDKFESWEDFEDEHGKGRDNGYQSLHKVLEPFLLRRVKKDVEKSLPAKVEQILRVDMSAQQKQFYKWILTRNYKALSKGTRGSSSGFLNVVMELKKCCNHGFLIKQPEEVENETKQEHLQSLVRGSGKLVLLHKLLTRLRERGNRVLIFSQMVRMLDILAEYLSLNRYPFQRLDGSIKGELRKQALDHFNAEGSEDFCFLLSTRAGGLGINLASADTVVIFDSDWNPQNDLQAQARAHRIGQKKQVNIYRLVTKGTVEEDIIERAKKKMVLDHLVIQRMDTTGRTVLDNSSANSNSNPFSKEELTAILKFGAEDLFKEPEGEESEPQEMDIDEILRLAETRESDQGSSATDELLSQFKVANFTMDESTPNLEEKPIRDWDDIIPEEQRRKVEEEQKQKEMEDIYMLPRSRSKKRVRRSLLYFGSNKCSLVENKMRPKRVSEVFHLARFQLTCRVKTPHFDVDWDIHDDTQLLLGIYEHGYGNWDLIKTDPDLKLSEKILLDDPEKKPQAKQLQMRADYLLKMLKKEQESQDSAKTGDEKKQELLKKRRRGTKTKSVPSPKKRSVLLNFSHLQAKPGGKGKKAQGPVHITAGSEPVPIGEEDDELDQETFSIVSERMRPVKKALKQLDKPDEGLSVQEQLQHTRTCLLKIGDRITECLKSYSDPEHVKTWRRNLWIFVSKFTEFGARKLHKLYKMAQKKRSQEEEVNRGDWQRDRKYSYPGNSNQPWQEDRYHPYDSHRYKDHHYGDRRPHGDYRSSGGYRNSGSPRKRPYDYGNDRDHRGHRDYYDRHPDPKRRRSDEYRSPNYHPGGGGHPQDFRRMPDHRGPPGNHGPMGPDHYRPFHPDKPPPLIDPRSPQSQKSPLEPISPAMERTAEQKPVTDFNWNNRKT</sequence>
<keyword evidence="3" id="KW-0547">Nucleotide-binding</keyword>
<keyword evidence="4" id="KW-0378">Hydrolase</keyword>
<dbReference type="InterPro" id="IPR056302">
    <property type="entry name" value="CHD1-2/Hrp3_HTH"/>
</dbReference>
<organism evidence="15 16">
    <name type="scientific">Sinocyclocheilus grahami</name>
    <name type="common">Dianchi golden-line fish</name>
    <name type="synonym">Barbus grahami</name>
    <dbReference type="NCBI Taxonomy" id="75366"/>
    <lineage>
        <taxon>Eukaryota</taxon>
        <taxon>Metazoa</taxon>
        <taxon>Chordata</taxon>
        <taxon>Craniata</taxon>
        <taxon>Vertebrata</taxon>
        <taxon>Euteleostomi</taxon>
        <taxon>Actinopterygii</taxon>
        <taxon>Neopterygii</taxon>
        <taxon>Teleostei</taxon>
        <taxon>Ostariophysi</taxon>
        <taxon>Cypriniformes</taxon>
        <taxon>Cyprinidae</taxon>
        <taxon>Cyprininae</taxon>
        <taxon>Sinocyclocheilus</taxon>
    </lineage>
</organism>
<dbReference type="GO" id="GO:0005524">
    <property type="term" value="F:ATP binding"/>
    <property type="evidence" value="ECO:0007669"/>
    <property type="project" value="UniProtKB-KW"/>
</dbReference>
<feature type="compositionally biased region" description="Low complexity" evidence="11">
    <location>
        <begin position="49"/>
        <end position="58"/>
    </location>
</feature>
<feature type="region of interest" description="Disordered" evidence="11">
    <location>
        <begin position="1"/>
        <end position="106"/>
    </location>
</feature>
<dbReference type="FunFam" id="3.40.50.10810:FF:000007">
    <property type="entry name" value="Chromodomain-helicase-DNA-binding protein 2 isoform 1"/>
    <property type="match status" value="1"/>
</dbReference>
<evidence type="ECO:0000256" key="3">
    <source>
        <dbReference type="ARBA" id="ARBA00022741"/>
    </source>
</evidence>
<dbReference type="Gene3D" id="2.40.50.40">
    <property type="match status" value="2"/>
</dbReference>
<dbReference type="Ensembl" id="ENSSGRT00000036819.1">
    <property type="protein sequence ID" value="ENSSGRP00000034301.1"/>
    <property type="gene ID" value="ENSSGRG00000018788.1"/>
</dbReference>
<evidence type="ECO:0000256" key="9">
    <source>
        <dbReference type="ARBA" id="ARBA00023242"/>
    </source>
</evidence>
<dbReference type="InterPro" id="IPR016197">
    <property type="entry name" value="Chromo-like_dom_sf"/>
</dbReference>
<dbReference type="GO" id="GO:0140658">
    <property type="term" value="F:ATP-dependent chromatin remodeler activity"/>
    <property type="evidence" value="ECO:0007669"/>
    <property type="project" value="TreeGrafter"/>
</dbReference>
<feature type="domain" description="Chromo" evidence="12">
    <location>
        <begin position="223"/>
        <end position="283"/>
    </location>
</feature>
<dbReference type="PANTHER" id="PTHR45623:SF19">
    <property type="entry name" value="CHROMODOMAIN-HELICASE-DNA-BINDING PROTEIN 2"/>
    <property type="match status" value="1"/>
</dbReference>
<evidence type="ECO:0000259" key="13">
    <source>
        <dbReference type="PROSITE" id="PS51192"/>
    </source>
</evidence>
<dbReference type="InterPro" id="IPR025260">
    <property type="entry name" value="CHD1-like_C"/>
</dbReference>
<protein>
    <submittedName>
        <fullName evidence="15">Chromodomain-helicase-DNA-binding protein 2-like</fullName>
    </submittedName>
</protein>
<evidence type="ECO:0000256" key="8">
    <source>
        <dbReference type="ARBA" id="ARBA00023163"/>
    </source>
</evidence>
<dbReference type="Gene3D" id="3.40.50.10810">
    <property type="entry name" value="Tandem AAA-ATPase domain"/>
    <property type="match status" value="1"/>
</dbReference>
<dbReference type="GO" id="GO:0003677">
    <property type="term" value="F:DNA binding"/>
    <property type="evidence" value="ECO:0007669"/>
    <property type="project" value="UniProtKB-KW"/>
</dbReference>
<evidence type="ECO:0000259" key="12">
    <source>
        <dbReference type="PROSITE" id="PS50013"/>
    </source>
</evidence>
<feature type="region of interest" description="Disordered" evidence="11">
    <location>
        <begin position="1185"/>
        <end position="1377"/>
    </location>
</feature>
<dbReference type="InterPro" id="IPR049730">
    <property type="entry name" value="SNF2/RAD54-like_C"/>
</dbReference>
<dbReference type="GO" id="GO:0005634">
    <property type="term" value="C:nucleus"/>
    <property type="evidence" value="ECO:0007669"/>
    <property type="project" value="UniProtKB-SubCell"/>
</dbReference>
<feature type="compositionally biased region" description="Basic and acidic residues" evidence="11">
    <location>
        <begin position="64"/>
        <end position="83"/>
    </location>
</feature>
<feature type="compositionally biased region" description="Low complexity" evidence="11">
    <location>
        <begin position="1245"/>
        <end position="1255"/>
    </location>
</feature>
<dbReference type="InterPro" id="IPR023780">
    <property type="entry name" value="Chromo_domain"/>
</dbReference>
<dbReference type="CDD" id="cd18661">
    <property type="entry name" value="CD2_tandem_CHD1-2_like"/>
    <property type="match status" value="1"/>
</dbReference>
<dbReference type="PANTHER" id="PTHR45623">
    <property type="entry name" value="CHROMODOMAIN-HELICASE-DNA-BINDING PROTEIN 3-RELATED-RELATED"/>
    <property type="match status" value="1"/>
</dbReference>
<dbReference type="Pfam" id="PF23588">
    <property type="entry name" value="HTH_CHD1_Hrp3"/>
    <property type="match status" value="1"/>
</dbReference>
<name>A0A672MC49_SINGR</name>
<feature type="region of interest" description="Disordered" evidence="11">
    <location>
        <begin position="1017"/>
        <end position="1051"/>
    </location>
</feature>
<feature type="domain" description="Helicase ATP-binding" evidence="13">
    <location>
        <begin position="323"/>
        <end position="493"/>
    </location>
</feature>
<dbReference type="Pfam" id="PF00176">
    <property type="entry name" value="SNF2-rel_dom"/>
    <property type="match status" value="1"/>
</dbReference>